<feature type="compositionally biased region" description="Low complexity" evidence="1">
    <location>
        <begin position="81"/>
        <end position="93"/>
    </location>
</feature>
<evidence type="ECO:0000313" key="3">
    <source>
        <dbReference type="EMBL" id="KAF5748336.1"/>
    </source>
</evidence>
<sequence>MGCLNTLNPLRKKWLGLLVKVTVLVTVMVARANSEDQTGLLCVSDCGTCPVICSPPPSPVKSHTPPPHSSLPPPPPPPLLTPIYQSPPQSYYHSPPPPAPRPPPPSPPVPSSNTPIIVVPTPPSSSNSPPSGHAPPTAGPLDYAFPYYYFYASKASNLCIHTSSFVVLLVFHVCVFWV</sequence>
<comment type="caution">
    <text evidence="3">The sequence shown here is derived from an EMBL/GenBank/DDBJ whole genome shotgun (WGS) entry which is preliminary data.</text>
</comment>
<feature type="signal peptide" evidence="2">
    <location>
        <begin position="1"/>
        <end position="32"/>
    </location>
</feature>
<accession>A0A7J7DQF8</accession>
<gene>
    <name evidence="3" type="ORF">HS088_TW04G00288</name>
</gene>
<proteinExistence type="predicted"/>
<feature type="compositionally biased region" description="Low complexity" evidence="1">
    <location>
        <begin position="111"/>
        <end position="131"/>
    </location>
</feature>
<evidence type="ECO:0000256" key="2">
    <source>
        <dbReference type="SAM" id="SignalP"/>
    </source>
</evidence>
<dbReference type="InParanoid" id="A0A7J7DQF8"/>
<feature type="compositionally biased region" description="Pro residues" evidence="1">
    <location>
        <begin position="94"/>
        <end position="110"/>
    </location>
</feature>
<evidence type="ECO:0000256" key="1">
    <source>
        <dbReference type="SAM" id="MobiDB-lite"/>
    </source>
</evidence>
<feature type="compositionally biased region" description="Pro residues" evidence="1">
    <location>
        <begin position="57"/>
        <end position="80"/>
    </location>
</feature>
<dbReference type="Proteomes" id="UP000593562">
    <property type="component" value="Unassembled WGS sequence"/>
</dbReference>
<feature type="region of interest" description="Disordered" evidence="1">
    <location>
        <begin position="57"/>
        <end position="135"/>
    </location>
</feature>
<keyword evidence="4" id="KW-1185">Reference proteome</keyword>
<feature type="chain" id="PRO_5029773726" evidence="2">
    <location>
        <begin position="33"/>
        <end position="178"/>
    </location>
</feature>
<protein>
    <submittedName>
        <fullName evidence="3">Branchpoint-bridging protein-like</fullName>
    </submittedName>
</protein>
<reference evidence="3 4" key="1">
    <citation type="journal article" date="2020" name="Nat. Commun.">
        <title>Genome of Tripterygium wilfordii and identification of cytochrome P450 involved in triptolide biosynthesis.</title>
        <authorList>
            <person name="Tu L."/>
            <person name="Su P."/>
            <person name="Zhang Z."/>
            <person name="Gao L."/>
            <person name="Wang J."/>
            <person name="Hu T."/>
            <person name="Zhou J."/>
            <person name="Zhang Y."/>
            <person name="Zhao Y."/>
            <person name="Liu Y."/>
            <person name="Song Y."/>
            <person name="Tong Y."/>
            <person name="Lu Y."/>
            <person name="Yang J."/>
            <person name="Xu C."/>
            <person name="Jia M."/>
            <person name="Peters R.J."/>
            <person name="Huang L."/>
            <person name="Gao W."/>
        </authorList>
    </citation>
    <scope>NUCLEOTIDE SEQUENCE [LARGE SCALE GENOMIC DNA]</scope>
    <source>
        <strain evidence="4">cv. XIE 37</strain>
        <tissue evidence="3">Leaf</tissue>
    </source>
</reference>
<organism evidence="3 4">
    <name type="scientific">Tripterygium wilfordii</name>
    <name type="common">Thunder God vine</name>
    <dbReference type="NCBI Taxonomy" id="458696"/>
    <lineage>
        <taxon>Eukaryota</taxon>
        <taxon>Viridiplantae</taxon>
        <taxon>Streptophyta</taxon>
        <taxon>Embryophyta</taxon>
        <taxon>Tracheophyta</taxon>
        <taxon>Spermatophyta</taxon>
        <taxon>Magnoliopsida</taxon>
        <taxon>eudicotyledons</taxon>
        <taxon>Gunneridae</taxon>
        <taxon>Pentapetalae</taxon>
        <taxon>rosids</taxon>
        <taxon>fabids</taxon>
        <taxon>Celastrales</taxon>
        <taxon>Celastraceae</taxon>
        <taxon>Tripterygium</taxon>
    </lineage>
</organism>
<dbReference type="AlphaFoldDB" id="A0A7J7DQF8"/>
<evidence type="ECO:0000313" key="4">
    <source>
        <dbReference type="Proteomes" id="UP000593562"/>
    </source>
</evidence>
<keyword evidence="2" id="KW-0732">Signal</keyword>
<dbReference type="EMBL" id="JAAARO010000004">
    <property type="protein sequence ID" value="KAF5748336.1"/>
    <property type="molecule type" value="Genomic_DNA"/>
</dbReference>
<name>A0A7J7DQF8_TRIWF</name>